<organism evidence="6 7">
    <name type="scientific">Riccia fluitans</name>
    <dbReference type="NCBI Taxonomy" id="41844"/>
    <lineage>
        <taxon>Eukaryota</taxon>
        <taxon>Viridiplantae</taxon>
        <taxon>Streptophyta</taxon>
        <taxon>Embryophyta</taxon>
        <taxon>Marchantiophyta</taxon>
        <taxon>Marchantiopsida</taxon>
        <taxon>Marchantiidae</taxon>
        <taxon>Marchantiales</taxon>
        <taxon>Ricciaceae</taxon>
        <taxon>Riccia</taxon>
    </lineage>
</organism>
<gene>
    <name evidence="6" type="ORF">R1flu_004828</name>
</gene>
<evidence type="ECO:0000259" key="5">
    <source>
        <dbReference type="PROSITE" id="PS50172"/>
    </source>
</evidence>
<accession>A0ABD1YRD5</accession>
<name>A0ABD1YRD5_9MARC</name>
<keyword evidence="2" id="KW-0227">DNA damage</keyword>
<feature type="compositionally biased region" description="Basic residues" evidence="4">
    <location>
        <begin position="627"/>
        <end position="647"/>
    </location>
</feature>
<dbReference type="CDD" id="cd17744">
    <property type="entry name" value="BRCT_MDC1_rpt1"/>
    <property type="match status" value="1"/>
</dbReference>
<dbReference type="Pfam" id="PF16589">
    <property type="entry name" value="BRCT_2"/>
    <property type="match status" value="1"/>
</dbReference>
<feature type="region of interest" description="Disordered" evidence="4">
    <location>
        <begin position="281"/>
        <end position="336"/>
    </location>
</feature>
<dbReference type="PROSITE" id="PS50172">
    <property type="entry name" value="BRCT"/>
    <property type="match status" value="2"/>
</dbReference>
<evidence type="ECO:0000313" key="7">
    <source>
        <dbReference type="Proteomes" id="UP001605036"/>
    </source>
</evidence>
<feature type="region of interest" description="Disordered" evidence="4">
    <location>
        <begin position="409"/>
        <end position="437"/>
    </location>
</feature>
<dbReference type="SUPFAM" id="SSF55729">
    <property type="entry name" value="Acyl-CoA N-acyltransferases (Nat)"/>
    <property type="match status" value="1"/>
</dbReference>
<dbReference type="PANTHER" id="PTHR23196">
    <property type="entry name" value="PAX TRANSCRIPTION ACTIVATION DOMAIN INTERACTING PROTEIN"/>
    <property type="match status" value="1"/>
</dbReference>
<dbReference type="PANTHER" id="PTHR23196:SF8">
    <property type="entry name" value="N-ACETYLTRANSFERASE"/>
    <property type="match status" value="1"/>
</dbReference>
<feature type="domain" description="BRCT" evidence="5">
    <location>
        <begin position="747"/>
        <end position="836"/>
    </location>
</feature>
<feature type="domain" description="BRCT" evidence="5">
    <location>
        <begin position="859"/>
        <end position="946"/>
    </location>
</feature>
<comment type="subcellular location">
    <subcellularLocation>
        <location evidence="1">Nucleus</location>
    </subcellularLocation>
</comment>
<evidence type="ECO:0000256" key="3">
    <source>
        <dbReference type="ARBA" id="ARBA00023242"/>
    </source>
</evidence>
<feature type="compositionally biased region" description="Polar residues" evidence="4">
    <location>
        <begin position="286"/>
        <end position="311"/>
    </location>
</feature>
<feature type="compositionally biased region" description="Polar residues" evidence="4">
    <location>
        <begin position="559"/>
        <end position="568"/>
    </location>
</feature>
<dbReference type="InterPro" id="IPR001357">
    <property type="entry name" value="BRCT_dom"/>
</dbReference>
<proteinExistence type="predicted"/>
<sequence length="957" mass="102453">MPPRGRPALKGRAPSAGSGAPTGSHIVVIGNCRLDVPDALGYELSHEGFSTDIQDIGTLKVYEAITRIIAPPVGLSFTLLNPKNVDGSGKLLLQDVFHLYNVELPAMSFAANTGKESPFLESCIMDGKYCTLILRRNGPGSDGKELVAAVTFQILPPDTQQAEIPLAAVCYAQQRKGYGRLMFEELKRRLMDVGVTSIFCWGDVESEVFWSKQGFVKVAEVDGRGKPKKLPIKGELKKAMSIPGSATLMISHLDYGHFPTTVSVPAEKLKKNELVCFQPVKKGESHSPTPAENVLGRNNSSSPPRAITTPQLAGEAKSSHVTTPQQTMRTSPLTPLNMDDRIFSVAPNPWPGAEADIENPLAIMPVSVQDSDSLDVIGNSGHGLPVTDITNTLANNARTSVPLASRSYMRRQQNTRKTSSGIVVPDSVSPTCSGKENIVDGCERPQLSAEGKLSAFLGPRKKVTQSKDGVSTASGNSPGEQVSAPVKPAEVNQSSDEETGSGVDNSLKSVGTEKLSTILPEPQPKSQGENGKKDNQLSPKSGVKRGRPPKAPTGKDQEITPSGQTKQKTALAKRGKFSASASSSKNAPVLGSPSEEGKEAIQEDRSPDEKDVEKGPSTSGKTEAKPGAKRGRQQAKAKATRAKRRKPDTKSSKGPEAVEVCHEGTDAGSAQVLGQEVGGDGVVGVDLLVPQQIQTVSDANAALVGIEVREGILSTNSADISPEGTSDQTLIEDRGSGPAERTVAAESDQQTNKKYVIMFMNMADEKKKRQLSTHVEKLGGLVTCEGSKCTHVVTMEARRTLNFCVAVSSGAWILSPDWLKASVKRKAFTAEEPFILKDKKFEAKYNTSLKDVIPRAREMPNLLLDGLYIYPTPHVHPPVDTISDIIKAAGGQVLQTLEEALQLEKKSLGIVVTCEEDMEGAMAAAKAGLHTYNSDWLLTCVVKQELDFTMAQFTESL</sequence>
<keyword evidence="3" id="KW-0539">Nucleus</keyword>
<dbReference type="GO" id="GO:0005634">
    <property type="term" value="C:nucleus"/>
    <property type="evidence" value="ECO:0007669"/>
    <property type="project" value="UniProtKB-SubCell"/>
</dbReference>
<dbReference type="InterPro" id="IPR016181">
    <property type="entry name" value="Acyl_CoA_acyltransferase"/>
</dbReference>
<keyword evidence="7" id="KW-1185">Reference proteome</keyword>
<dbReference type="Gene3D" id="3.40.50.10190">
    <property type="entry name" value="BRCT domain"/>
    <property type="match status" value="2"/>
</dbReference>
<dbReference type="InterPro" id="IPR051579">
    <property type="entry name" value="DDR_Transcriptional_Reg"/>
</dbReference>
<dbReference type="AlphaFoldDB" id="A0ABD1YRD5"/>
<dbReference type="CDD" id="cd18432">
    <property type="entry name" value="BRCT_PAXIP1_rpt6_like"/>
    <property type="match status" value="1"/>
</dbReference>
<dbReference type="Proteomes" id="UP001605036">
    <property type="component" value="Unassembled WGS sequence"/>
</dbReference>
<feature type="compositionally biased region" description="Polar residues" evidence="4">
    <location>
        <begin position="319"/>
        <end position="334"/>
    </location>
</feature>
<dbReference type="Pfam" id="PF16770">
    <property type="entry name" value="RTT107_BRCT_5"/>
    <property type="match status" value="1"/>
</dbReference>
<evidence type="ECO:0000256" key="2">
    <source>
        <dbReference type="ARBA" id="ARBA00022763"/>
    </source>
</evidence>
<dbReference type="InterPro" id="IPR036420">
    <property type="entry name" value="BRCT_dom_sf"/>
</dbReference>
<dbReference type="SMART" id="SM00292">
    <property type="entry name" value="BRCT"/>
    <property type="match status" value="2"/>
</dbReference>
<feature type="compositionally biased region" description="Basic and acidic residues" evidence="4">
    <location>
        <begin position="595"/>
        <end position="614"/>
    </location>
</feature>
<feature type="compositionally biased region" description="Polar residues" evidence="4">
    <location>
        <begin position="410"/>
        <end position="421"/>
    </location>
</feature>
<comment type="caution">
    <text evidence="6">The sequence shown here is derived from an EMBL/GenBank/DDBJ whole genome shotgun (WGS) entry which is preliminary data.</text>
</comment>
<protein>
    <recommendedName>
        <fullName evidence="5">BRCT domain-containing protein</fullName>
    </recommendedName>
</protein>
<reference evidence="6 7" key="1">
    <citation type="submission" date="2024-09" db="EMBL/GenBank/DDBJ databases">
        <title>Chromosome-scale assembly of Riccia fluitans.</title>
        <authorList>
            <person name="Paukszto L."/>
            <person name="Sawicki J."/>
            <person name="Karawczyk K."/>
            <person name="Piernik-Szablinska J."/>
            <person name="Szczecinska M."/>
            <person name="Mazdziarz M."/>
        </authorList>
    </citation>
    <scope>NUCLEOTIDE SEQUENCE [LARGE SCALE GENOMIC DNA]</scope>
    <source>
        <strain evidence="6">Rf_01</strain>
        <tissue evidence="6">Aerial parts of the thallus</tissue>
    </source>
</reference>
<feature type="compositionally biased region" description="Polar residues" evidence="4">
    <location>
        <begin position="716"/>
        <end position="729"/>
    </location>
</feature>
<dbReference type="EMBL" id="JBHFFA010000003">
    <property type="protein sequence ID" value="KAL2633349.1"/>
    <property type="molecule type" value="Genomic_DNA"/>
</dbReference>
<feature type="compositionally biased region" description="Polar residues" evidence="4">
    <location>
        <begin position="466"/>
        <end position="480"/>
    </location>
</feature>
<dbReference type="CDD" id="cd04301">
    <property type="entry name" value="NAT_SF"/>
    <property type="match status" value="1"/>
</dbReference>
<feature type="region of interest" description="Disordered" evidence="4">
    <location>
        <begin position="716"/>
        <end position="747"/>
    </location>
</feature>
<feature type="region of interest" description="Disordered" evidence="4">
    <location>
        <begin position="1"/>
        <end position="21"/>
    </location>
</feature>
<dbReference type="GO" id="GO:0006974">
    <property type="term" value="P:DNA damage response"/>
    <property type="evidence" value="ECO:0007669"/>
    <property type="project" value="UniProtKB-KW"/>
</dbReference>
<dbReference type="Gene3D" id="3.40.630.30">
    <property type="match status" value="1"/>
</dbReference>
<dbReference type="SUPFAM" id="SSF52113">
    <property type="entry name" value="BRCT domain"/>
    <property type="match status" value="2"/>
</dbReference>
<feature type="region of interest" description="Disordered" evidence="4">
    <location>
        <begin position="458"/>
        <end position="658"/>
    </location>
</feature>
<evidence type="ECO:0000256" key="1">
    <source>
        <dbReference type="ARBA" id="ARBA00004123"/>
    </source>
</evidence>
<evidence type="ECO:0000256" key="4">
    <source>
        <dbReference type="SAM" id="MobiDB-lite"/>
    </source>
</evidence>
<evidence type="ECO:0000313" key="6">
    <source>
        <dbReference type="EMBL" id="KAL2633349.1"/>
    </source>
</evidence>